<feature type="compositionally biased region" description="Low complexity" evidence="1">
    <location>
        <begin position="364"/>
        <end position="421"/>
    </location>
</feature>
<dbReference type="EMBL" id="JARVKF010000320">
    <property type="protein sequence ID" value="KAK9419380.1"/>
    <property type="molecule type" value="Genomic_DNA"/>
</dbReference>
<keyword evidence="4" id="KW-0560">Oxidoreductase</keyword>
<organism evidence="4 5">
    <name type="scientific">Seiridium unicorne</name>
    <dbReference type="NCBI Taxonomy" id="138068"/>
    <lineage>
        <taxon>Eukaryota</taxon>
        <taxon>Fungi</taxon>
        <taxon>Dikarya</taxon>
        <taxon>Ascomycota</taxon>
        <taxon>Pezizomycotina</taxon>
        <taxon>Sordariomycetes</taxon>
        <taxon>Xylariomycetidae</taxon>
        <taxon>Amphisphaeriales</taxon>
        <taxon>Sporocadaceae</taxon>
        <taxon>Seiridium</taxon>
    </lineage>
</organism>
<accession>A0ABR2UXF8</accession>
<keyword evidence="4" id="KW-0223">Dioxygenase</keyword>
<dbReference type="PANTHER" id="PTHR34315">
    <property type="match status" value="1"/>
</dbReference>
<dbReference type="Pfam" id="PF00775">
    <property type="entry name" value="Dioxygenase_C"/>
    <property type="match status" value="1"/>
</dbReference>
<feature type="signal peptide" evidence="2">
    <location>
        <begin position="1"/>
        <end position="19"/>
    </location>
</feature>
<evidence type="ECO:0000313" key="5">
    <source>
        <dbReference type="Proteomes" id="UP001408356"/>
    </source>
</evidence>
<sequence>MVKFDSLSVALALMALVAAHPGEDHAPEQVKREITARGIAQKKMTRALNGCSSSSSAFQARQERALARRAETARALREKRGISHKPVALGKRDQAALEQWAAVDHEVEADYTIDTPLDTLFSGNASCALVEETTVGPYYVAGELIRTDVTEGQEGVPLHLDIQFVDVSDCSAVSDLVVDIWHCNSTGVYSGVSSQGQGGLDSTFCRGAQISDSEGVTQFDTVFPGHYTGRATHVHILSTKDAQVLSNDTFEGGVATHIGQLFFDPDLVSSVEAIAPYTSNAQSFTDILDDGIAAGEATSDYDIFVDYALLGDQPSDGVLAWITVGIDSSANHTDQAVPAAHYYKDGGVDSGLSLGGPGGPPPGANGTVPGNGTASASTTATSSAGSSTSVEGTTVLSTSTATADASGTASGSATSSTATSGASRRLAAPFRFF</sequence>
<comment type="caution">
    <text evidence="4">The sequence shown here is derived from an EMBL/GenBank/DDBJ whole genome shotgun (WGS) entry which is preliminary data.</text>
</comment>
<dbReference type="InterPro" id="IPR000627">
    <property type="entry name" value="Intradiol_dOase_C"/>
</dbReference>
<evidence type="ECO:0000259" key="3">
    <source>
        <dbReference type="Pfam" id="PF00775"/>
    </source>
</evidence>
<dbReference type="InterPro" id="IPR015889">
    <property type="entry name" value="Intradiol_dOase_core"/>
</dbReference>
<dbReference type="Proteomes" id="UP001408356">
    <property type="component" value="Unassembled WGS sequence"/>
</dbReference>
<evidence type="ECO:0000256" key="2">
    <source>
        <dbReference type="SAM" id="SignalP"/>
    </source>
</evidence>
<evidence type="ECO:0000313" key="4">
    <source>
        <dbReference type="EMBL" id="KAK9419380.1"/>
    </source>
</evidence>
<dbReference type="CDD" id="cd03457">
    <property type="entry name" value="intradiol_dioxygenase_like"/>
    <property type="match status" value="1"/>
</dbReference>
<proteinExistence type="predicted"/>
<keyword evidence="2" id="KW-0732">Signal</keyword>
<feature type="chain" id="PRO_5045438560" evidence="2">
    <location>
        <begin position="20"/>
        <end position="433"/>
    </location>
</feature>
<feature type="domain" description="Intradiol ring-cleavage dioxygenases" evidence="3">
    <location>
        <begin position="137"/>
        <end position="231"/>
    </location>
</feature>
<reference evidence="4 5" key="1">
    <citation type="journal article" date="2024" name="J. Plant Pathol.">
        <title>Sequence and assembly of the genome of Seiridium unicorne, isolate CBS 538.82, causal agent of cypress canker disease.</title>
        <authorList>
            <person name="Scali E."/>
            <person name="Rocca G.D."/>
            <person name="Danti R."/>
            <person name="Garbelotto M."/>
            <person name="Barberini S."/>
            <person name="Baroncelli R."/>
            <person name="Emiliani G."/>
        </authorList>
    </citation>
    <scope>NUCLEOTIDE SEQUENCE [LARGE SCALE GENOMIC DNA]</scope>
    <source>
        <strain evidence="4 5">BM-138-508</strain>
    </source>
</reference>
<name>A0ABR2UXF8_9PEZI</name>
<dbReference type="GO" id="GO:0051213">
    <property type="term" value="F:dioxygenase activity"/>
    <property type="evidence" value="ECO:0007669"/>
    <property type="project" value="UniProtKB-KW"/>
</dbReference>
<gene>
    <name evidence="4" type="ORF">SUNI508_07355</name>
</gene>
<dbReference type="Gene3D" id="2.60.130.10">
    <property type="entry name" value="Aromatic compound dioxygenase"/>
    <property type="match status" value="1"/>
</dbReference>
<protein>
    <submittedName>
        <fullName evidence="4">Intradiol ring-cleavage dioxygenases domain-containing protein</fullName>
    </submittedName>
</protein>
<evidence type="ECO:0000256" key="1">
    <source>
        <dbReference type="SAM" id="MobiDB-lite"/>
    </source>
</evidence>
<dbReference type="PANTHER" id="PTHR34315:SF1">
    <property type="entry name" value="INTRADIOL RING-CLEAVAGE DIOXYGENASES DOMAIN-CONTAINING PROTEIN-RELATED"/>
    <property type="match status" value="1"/>
</dbReference>
<feature type="region of interest" description="Disordered" evidence="1">
    <location>
        <begin position="351"/>
        <end position="421"/>
    </location>
</feature>
<dbReference type="SUPFAM" id="SSF49482">
    <property type="entry name" value="Aromatic compound dioxygenase"/>
    <property type="match status" value="1"/>
</dbReference>
<keyword evidence="5" id="KW-1185">Reference proteome</keyword>